<comment type="function">
    <text evidence="12">Protein-lysine N-methyltransferase. Monomethylates PRMT5, modulating its transcriptional activity. May also act as a histone methyltransferase. Plays a critical role in cardiac development. Acts as a key epigenetic regulator of gene expression during cardiac development via its dual activities as a methyltransferase and negative regulator of HDAC1.</text>
</comment>
<dbReference type="PANTHER" id="PTHR46165:SF2">
    <property type="entry name" value="SET AND MYND DOMAIN-CONTAINING PROTEIN 4"/>
    <property type="match status" value="1"/>
</dbReference>
<dbReference type="SUPFAM" id="SSF144232">
    <property type="entry name" value="HIT/MYND zinc finger-like"/>
    <property type="match status" value="1"/>
</dbReference>
<evidence type="ECO:0000313" key="18">
    <source>
        <dbReference type="EMBL" id="JAN95195.1"/>
    </source>
</evidence>
<dbReference type="CDD" id="cd10536">
    <property type="entry name" value="SET_SMYD4"/>
    <property type="match status" value="1"/>
</dbReference>
<keyword evidence="7" id="KW-0479">Metal-binding</keyword>
<organism evidence="18">
    <name type="scientific">Aedes aegypti</name>
    <name type="common">Yellowfever mosquito</name>
    <name type="synonym">Culex aegypti</name>
    <dbReference type="NCBI Taxonomy" id="7159"/>
    <lineage>
        <taxon>Eukaryota</taxon>
        <taxon>Metazoa</taxon>
        <taxon>Ecdysozoa</taxon>
        <taxon>Arthropoda</taxon>
        <taxon>Hexapoda</taxon>
        <taxon>Insecta</taxon>
        <taxon>Pterygota</taxon>
        <taxon>Neoptera</taxon>
        <taxon>Endopterygota</taxon>
        <taxon>Diptera</taxon>
        <taxon>Nematocera</taxon>
        <taxon>Culicoidea</taxon>
        <taxon>Culicidae</taxon>
        <taxon>Culicinae</taxon>
        <taxon>Aedini</taxon>
        <taxon>Aedes</taxon>
        <taxon>Stegomyia</taxon>
    </lineage>
</organism>
<keyword evidence="9" id="KW-0862">Zinc</keyword>
<protein>
    <recommendedName>
        <fullName evidence="13">Protein-lysine N-methyltransferase SMYD4</fullName>
    </recommendedName>
    <alternativeName>
        <fullName evidence="14">SET and MYND domain-containing protein 4</fullName>
    </alternativeName>
</protein>
<evidence type="ECO:0000256" key="15">
    <source>
        <dbReference type="PROSITE-ProRule" id="PRU00134"/>
    </source>
</evidence>
<evidence type="ECO:0000256" key="7">
    <source>
        <dbReference type="ARBA" id="ARBA00022723"/>
    </source>
</evidence>
<feature type="domain" description="SET" evidence="16">
    <location>
        <begin position="229"/>
        <end position="536"/>
    </location>
</feature>
<evidence type="ECO:0000256" key="6">
    <source>
        <dbReference type="ARBA" id="ARBA00022691"/>
    </source>
</evidence>
<feature type="domain" description="MYND-type" evidence="17">
    <location>
        <begin position="280"/>
        <end position="318"/>
    </location>
</feature>
<keyword evidence="8 15" id="KW-0863">Zinc-finger</keyword>
<comment type="catalytic activity">
    <reaction evidence="11">
        <text>L-lysyl-[protein] + S-adenosyl-L-methionine = N(6)-methyl-L-lysyl-[protein] + S-adenosyl-L-homocysteine + H(+)</text>
        <dbReference type="Rhea" id="RHEA:51736"/>
        <dbReference type="Rhea" id="RHEA-COMP:9752"/>
        <dbReference type="Rhea" id="RHEA-COMP:13053"/>
        <dbReference type="ChEBI" id="CHEBI:15378"/>
        <dbReference type="ChEBI" id="CHEBI:29969"/>
        <dbReference type="ChEBI" id="CHEBI:57856"/>
        <dbReference type="ChEBI" id="CHEBI:59789"/>
        <dbReference type="ChEBI" id="CHEBI:61929"/>
    </reaction>
</comment>
<dbReference type="Gene3D" id="2.170.270.10">
    <property type="entry name" value="SET domain"/>
    <property type="match status" value="1"/>
</dbReference>
<sequence length="744" mass="85391">MENGWDVTVAKIVRKYNLTEVVKQYSGEIDTIRKLDAIPDIRKLCRSWIKKLPAVRGNDEEKSHLYRENGNEIFRSRKSPHVALEAYSKAIFAAPRGSPALALAHANRAIVLMSLKRHREAYEDCQLALDGAYPAENRLRVLFRQAECALQMRDREGLERALEGIEKFSEEQDLASFEEERCESRWDERLMSDIYKVSVFPDKRLQQLAEMIALSEIPPDSDDGLLSFPELEEKSDTVHGRFIVTKNEIKADEPIVQEKAVSFVPVYDPRGHSEIPPFDCQFCGEVNIIPFPCPSCGRACYCSVACCKEHSELHRYECPGYEKHLWYLIGIAHLGMRSFLDGFASSTHNLEELKECNAEKMFQYVSDKAEMQHKAYPYGKVFRLVANLDKMLLSDMVQYALTAYMLTIYLSEFTQFFNELGDRTAVMSKEDWFLYSSAVILRHIGQLVCNGHAISELRVCTASENNCLEADSFNIKAGFLHRCFESTRVFTGIFPQISMFNHSCDPNIRNCFSKSTLTVYATRDVEAGGEIFNCYGPNFKLMSREDRQSALKQQYCFDCDCIRCLSKKDEDYFIVAQNVDPFEKDIKCPMCKRIIDCSCFQIIASGMSSEGEASYEDFEEALKAYNKCKLILSQYHETKITLAHMIFIQYLPFSGLDERCLNALKKLAYEFVQIREHRFGMMSPEYVVACFYLLDLLVIESKCEGDFHVDLESATIVDKFKKAIEIFGHGTRTRVMQYVKAHLG</sequence>
<dbReference type="InterPro" id="IPR044421">
    <property type="entry name" value="SMYD4_SET"/>
</dbReference>
<evidence type="ECO:0000256" key="14">
    <source>
        <dbReference type="ARBA" id="ARBA00093680"/>
    </source>
</evidence>
<keyword evidence="4 18" id="KW-0489">Methyltransferase</keyword>
<dbReference type="InterPro" id="IPR001214">
    <property type="entry name" value="SET_dom"/>
</dbReference>
<dbReference type="Gene3D" id="1.10.220.160">
    <property type="match status" value="1"/>
</dbReference>
<dbReference type="SUPFAM" id="SSF48452">
    <property type="entry name" value="TPR-like"/>
    <property type="match status" value="1"/>
</dbReference>
<dbReference type="InterPro" id="IPR046341">
    <property type="entry name" value="SET_dom_sf"/>
</dbReference>
<evidence type="ECO:0000259" key="16">
    <source>
        <dbReference type="PROSITE" id="PS50280"/>
    </source>
</evidence>
<keyword evidence="10" id="KW-0539">Nucleus</keyword>
<keyword evidence="6" id="KW-0949">S-adenosyl-L-methionine</keyword>
<keyword evidence="5" id="KW-0808">Transferase</keyword>
<dbReference type="GO" id="GO:0008270">
    <property type="term" value="F:zinc ion binding"/>
    <property type="evidence" value="ECO:0007669"/>
    <property type="project" value="UniProtKB-KW"/>
</dbReference>
<proteinExistence type="evidence at transcript level"/>
<evidence type="ECO:0000256" key="5">
    <source>
        <dbReference type="ARBA" id="ARBA00022679"/>
    </source>
</evidence>
<keyword evidence="3" id="KW-0963">Cytoplasm</keyword>
<evidence type="ECO:0000256" key="9">
    <source>
        <dbReference type="ARBA" id="ARBA00022833"/>
    </source>
</evidence>
<dbReference type="GO" id="GO:0005737">
    <property type="term" value="C:cytoplasm"/>
    <property type="evidence" value="ECO:0007669"/>
    <property type="project" value="UniProtKB-SubCell"/>
</dbReference>
<evidence type="ECO:0000256" key="2">
    <source>
        <dbReference type="ARBA" id="ARBA00004496"/>
    </source>
</evidence>
<comment type="subcellular location">
    <subcellularLocation>
        <location evidence="2">Cytoplasm</location>
    </subcellularLocation>
    <subcellularLocation>
        <location evidence="1">Nucleus</location>
    </subcellularLocation>
</comment>
<reference evidence="18" key="1">
    <citation type="journal article" date="2016" name="PLoS ONE">
        <title>A Deep Insight into the Sialome of Male and Female Aedes aegypti Mosquitoes.</title>
        <authorList>
            <person name="Ribeiro J.M."/>
            <person name="Martin-Martin I."/>
            <person name="Arca B."/>
            <person name="Calvo E."/>
        </authorList>
    </citation>
    <scope>NUCLEOTIDE SEQUENCE</scope>
    <source>
        <strain evidence="18">Liverpool</strain>
        <tissue evidence="18">Salivary glands</tissue>
    </source>
</reference>
<dbReference type="GO" id="GO:0005634">
    <property type="term" value="C:nucleus"/>
    <property type="evidence" value="ECO:0007669"/>
    <property type="project" value="UniProtKB-SubCell"/>
</dbReference>
<dbReference type="PROSITE" id="PS01360">
    <property type="entry name" value="ZF_MYND_1"/>
    <property type="match status" value="1"/>
</dbReference>
<evidence type="ECO:0000259" key="17">
    <source>
        <dbReference type="PROSITE" id="PS50865"/>
    </source>
</evidence>
<dbReference type="PROSITE" id="PS50865">
    <property type="entry name" value="ZF_MYND_2"/>
    <property type="match status" value="1"/>
</dbReference>
<dbReference type="Pfam" id="PF00856">
    <property type="entry name" value="SET"/>
    <property type="match status" value="1"/>
</dbReference>
<dbReference type="InterPro" id="IPR002893">
    <property type="entry name" value="Znf_MYND"/>
</dbReference>
<dbReference type="PROSITE" id="PS50280">
    <property type="entry name" value="SET"/>
    <property type="match status" value="1"/>
</dbReference>
<dbReference type="GO" id="GO:0042826">
    <property type="term" value="F:histone deacetylase binding"/>
    <property type="evidence" value="ECO:0007669"/>
    <property type="project" value="TreeGrafter"/>
</dbReference>
<dbReference type="GO" id="GO:0008276">
    <property type="term" value="F:protein methyltransferase activity"/>
    <property type="evidence" value="ECO:0007669"/>
    <property type="project" value="UniProtKB-ARBA"/>
</dbReference>
<accession>A0A0P6JS41</accession>
<dbReference type="PANTHER" id="PTHR46165">
    <property type="entry name" value="SET AND MYND DOMAIN-CONTAINING PROTEIN 4"/>
    <property type="match status" value="1"/>
</dbReference>
<dbReference type="InterPro" id="IPR011990">
    <property type="entry name" value="TPR-like_helical_dom_sf"/>
</dbReference>
<evidence type="ECO:0000256" key="10">
    <source>
        <dbReference type="ARBA" id="ARBA00023242"/>
    </source>
</evidence>
<dbReference type="GO" id="GO:0008170">
    <property type="term" value="F:N-methyltransferase activity"/>
    <property type="evidence" value="ECO:0007669"/>
    <property type="project" value="UniProtKB-ARBA"/>
</dbReference>
<dbReference type="GO" id="GO:0008757">
    <property type="term" value="F:S-adenosylmethionine-dependent methyltransferase activity"/>
    <property type="evidence" value="ECO:0007669"/>
    <property type="project" value="UniProtKB-ARBA"/>
</dbReference>
<evidence type="ECO:0000256" key="8">
    <source>
        <dbReference type="ARBA" id="ARBA00022771"/>
    </source>
</evidence>
<evidence type="ECO:0000256" key="13">
    <source>
        <dbReference type="ARBA" id="ARBA00093635"/>
    </source>
</evidence>
<dbReference type="AlphaFoldDB" id="A0A0P6JS41"/>
<evidence type="ECO:0000256" key="4">
    <source>
        <dbReference type="ARBA" id="ARBA00022603"/>
    </source>
</evidence>
<dbReference type="Gene3D" id="6.10.140.2220">
    <property type="match status" value="1"/>
</dbReference>
<dbReference type="EMBL" id="GDUN01000724">
    <property type="protein sequence ID" value="JAN95195.1"/>
    <property type="molecule type" value="mRNA"/>
</dbReference>
<dbReference type="InterPro" id="IPR052097">
    <property type="entry name" value="SET-MYND_domain_protein"/>
</dbReference>
<dbReference type="SUPFAM" id="SSF82199">
    <property type="entry name" value="SET domain"/>
    <property type="match status" value="1"/>
</dbReference>
<dbReference type="Gene3D" id="1.25.40.10">
    <property type="entry name" value="Tetratricopeptide repeat domain"/>
    <property type="match status" value="1"/>
</dbReference>
<name>A0A0P6JS41_AEDAE</name>
<dbReference type="VEuPathDB" id="VectorBase:AAEL025775"/>
<dbReference type="GO" id="GO:0032259">
    <property type="term" value="P:methylation"/>
    <property type="evidence" value="ECO:0007669"/>
    <property type="project" value="UniProtKB-KW"/>
</dbReference>
<evidence type="ECO:0000256" key="3">
    <source>
        <dbReference type="ARBA" id="ARBA00022490"/>
    </source>
</evidence>
<evidence type="ECO:0000256" key="12">
    <source>
        <dbReference type="ARBA" id="ARBA00093423"/>
    </source>
</evidence>
<evidence type="ECO:0000256" key="1">
    <source>
        <dbReference type="ARBA" id="ARBA00004123"/>
    </source>
</evidence>
<evidence type="ECO:0000256" key="11">
    <source>
        <dbReference type="ARBA" id="ARBA00048985"/>
    </source>
</evidence>